<protein>
    <recommendedName>
        <fullName evidence="1">C2 domain-containing protein</fullName>
    </recommendedName>
</protein>
<dbReference type="SUPFAM" id="SSF49562">
    <property type="entry name" value="C2 domain (Calcium/lipid-binding domain, CaLB)"/>
    <property type="match status" value="1"/>
</dbReference>
<dbReference type="AlphaFoldDB" id="A0ABD3SYF2"/>
<organism evidence="2 3">
    <name type="scientific">Penstemon smallii</name>
    <dbReference type="NCBI Taxonomy" id="265156"/>
    <lineage>
        <taxon>Eukaryota</taxon>
        <taxon>Viridiplantae</taxon>
        <taxon>Streptophyta</taxon>
        <taxon>Embryophyta</taxon>
        <taxon>Tracheophyta</taxon>
        <taxon>Spermatophyta</taxon>
        <taxon>Magnoliopsida</taxon>
        <taxon>eudicotyledons</taxon>
        <taxon>Gunneridae</taxon>
        <taxon>Pentapetalae</taxon>
        <taxon>asterids</taxon>
        <taxon>lamiids</taxon>
        <taxon>Lamiales</taxon>
        <taxon>Plantaginaceae</taxon>
        <taxon>Cheloneae</taxon>
        <taxon>Penstemon</taxon>
    </lineage>
</organism>
<feature type="domain" description="C2" evidence="1">
    <location>
        <begin position="9"/>
        <end position="103"/>
    </location>
</feature>
<name>A0ABD3SYF2_9LAMI</name>
<sequence>MEKPCTSKVIEVTVISAEGLLITRREPVKKNAFVVVRSDPFNSKSTGMDTVGGNYPAWKEKLVLELPAHARFISVETHSGSKFIGSANIPVSDFSGGYLPDNYLSFLSYRLKDANGEKNGIINLSVMVKGTRGTMGGTASCSRPWKGVPVGGKVSDVDEGIVTGIPVYYQHN</sequence>
<comment type="caution">
    <text evidence="2">The sequence shown here is derived from an EMBL/GenBank/DDBJ whole genome shotgun (WGS) entry which is preliminary data.</text>
</comment>
<dbReference type="SMART" id="SM00239">
    <property type="entry name" value="C2"/>
    <property type="match status" value="1"/>
</dbReference>
<dbReference type="Pfam" id="PF00168">
    <property type="entry name" value="C2"/>
    <property type="match status" value="1"/>
</dbReference>
<dbReference type="InterPro" id="IPR035892">
    <property type="entry name" value="C2_domain_sf"/>
</dbReference>
<evidence type="ECO:0000313" key="3">
    <source>
        <dbReference type="Proteomes" id="UP001634393"/>
    </source>
</evidence>
<dbReference type="Gene3D" id="2.60.40.150">
    <property type="entry name" value="C2 domain"/>
    <property type="match status" value="1"/>
</dbReference>
<dbReference type="CDD" id="cd04051">
    <property type="entry name" value="C2_SRC2_like"/>
    <property type="match status" value="1"/>
</dbReference>
<keyword evidence="3" id="KW-1185">Reference proteome</keyword>
<reference evidence="2 3" key="1">
    <citation type="submission" date="2024-12" db="EMBL/GenBank/DDBJ databases">
        <title>The unique morphological basis and parallel evolutionary history of personate flowers in Penstemon.</title>
        <authorList>
            <person name="Depatie T.H."/>
            <person name="Wessinger C.A."/>
        </authorList>
    </citation>
    <scope>NUCLEOTIDE SEQUENCE [LARGE SCALE GENOMIC DNA]</scope>
    <source>
        <strain evidence="2">WTNN_2</strain>
        <tissue evidence="2">Leaf</tissue>
    </source>
</reference>
<evidence type="ECO:0000259" key="1">
    <source>
        <dbReference type="SMART" id="SM00239"/>
    </source>
</evidence>
<gene>
    <name evidence="2" type="ORF">ACJIZ3_018434</name>
</gene>
<dbReference type="InterPro" id="IPR044750">
    <property type="entry name" value="C2_SRC2/BAP"/>
</dbReference>
<dbReference type="Proteomes" id="UP001634393">
    <property type="component" value="Unassembled WGS sequence"/>
</dbReference>
<dbReference type="EMBL" id="JBJXBP010000005">
    <property type="protein sequence ID" value="KAL3829632.1"/>
    <property type="molecule type" value="Genomic_DNA"/>
</dbReference>
<accession>A0ABD3SYF2</accession>
<dbReference type="InterPro" id="IPR000008">
    <property type="entry name" value="C2_dom"/>
</dbReference>
<dbReference type="PANTHER" id="PTHR32246:SF17">
    <property type="entry name" value="BON1-ASSOCIATED PROTEIN 2"/>
    <property type="match status" value="1"/>
</dbReference>
<evidence type="ECO:0000313" key="2">
    <source>
        <dbReference type="EMBL" id="KAL3829632.1"/>
    </source>
</evidence>
<dbReference type="PANTHER" id="PTHR32246">
    <property type="entry name" value="INGRESSION PROTEIN FIC1"/>
    <property type="match status" value="1"/>
</dbReference>
<proteinExistence type="predicted"/>